<name>A0A9W8YM53_9PEZI</name>
<dbReference type="AlphaFoldDB" id="A0A9W8YM53"/>
<protein>
    <recommendedName>
        <fullName evidence="7">Alternative oxidase</fullName>
    </recommendedName>
</protein>
<organism evidence="5 6">
    <name type="scientific">Gnomoniopsis smithogilvyi</name>
    <dbReference type="NCBI Taxonomy" id="1191159"/>
    <lineage>
        <taxon>Eukaryota</taxon>
        <taxon>Fungi</taxon>
        <taxon>Dikarya</taxon>
        <taxon>Ascomycota</taxon>
        <taxon>Pezizomycotina</taxon>
        <taxon>Sordariomycetes</taxon>
        <taxon>Sordariomycetidae</taxon>
        <taxon>Diaporthales</taxon>
        <taxon>Gnomoniaceae</taxon>
        <taxon>Gnomoniopsis</taxon>
    </lineage>
</organism>
<keyword evidence="4" id="KW-0472">Membrane</keyword>
<evidence type="ECO:0000256" key="2">
    <source>
        <dbReference type="ARBA" id="ARBA00023253"/>
    </source>
</evidence>
<dbReference type="Gene3D" id="3.40.50.11350">
    <property type="match status" value="1"/>
</dbReference>
<evidence type="ECO:0000313" key="6">
    <source>
        <dbReference type="Proteomes" id="UP001140453"/>
    </source>
</evidence>
<dbReference type="GO" id="GO:0016740">
    <property type="term" value="F:transferase activity"/>
    <property type="evidence" value="ECO:0007669"/>
    <property type="project" value="UniProtKB-KW"/>
</dbReference>
<keyword evidence="4" id="KW-0812">Transmembrane</keyword>
<dbReference type="CDD" id="cd11296">
    <property type="entry name" value="O-FucT_like"/>
    <property type="match status" value="1"/>
</dbReference>
<keyword evidence="3" id="KW-0119">Carbohydrate metabolism</keyword>
<evidence type="ECO:0000256" key="4">
    <source>
        <dbReference type="SAM" id="Phobius"/>
    </source>
</evidence>
<comment type="caution">
    <text evidence="5">The sequence shown here is derived from an EMBL/GenBank/DDBJ whole genome shotgun (WGS) entry which is preliminary data.</text>
</comment>
<evidence type="ECO:0000313" key="5">
    <source>
        <dbReference type="EMBL" id="KAJ4387418.1"/>
    </source>
</evidence>
<keyword evidence="6" id="KW-1185">Reference proteome</keyword>
<dbReference type="OrthoDB" id="20368at2759"/>
<proteinExistence type="predicted"/>
<reference evidence="5" key="1">
    <citation type="submission" date="2022-10" db="EMBL/GenBank/DDBJ databases">
        <title>Tapping the CABI collections for fungal endophytes: first genome assemblies for Collariella, Neodidymelliopsis, Ascochyta clinopodiicola, Didymella pomorum, Didymosphaeria variabile, Neocosmospora piperis and Neocucurbitaria cava.</title>
        <authorList>
            <person name="Hill R."/>
        </authorList>
    </citation>
    <scope>NUCLEOTIDE SEQUENCE</scope>
    <source>
        <strain evidence="5">IMI 355082</strain>
    </source>
</reference>
<feature type="transmembrane region" description="Helical" evidence="4">
    <location>
        <begin position="7"/>
        <end position="27"/>
    </location>
</feature>
<keyword evidence="2" id="KW-0294">Fucose metabolism</keyword>
<accession>A0A9W8YM53</accession>
<sequence>MIPEGRPWVVFGLAAALVVIWIFGFGVHDEVETLIYGQSPSQYAESVFLEKAMQVEFPTPIDYAPIREVCARSKFQPGLLFTCDGQHGGIGMLRNQILKCVRYAIHGGGAVVIPTMAKRSADDLAEILTFTELPLDYLMESKTFVKNLSEGCPQMRIYERAEDFPNYNNRTGEPLTVVGSQWEPDHQPTPDHTHTGLQYPGAWRYLFDQWLDQNKLDPQPYAPVHVKLGQSYLEYPVRDDGKAFSHEFGKILSFSNTTRALAAKVLFEMKHRYVPKIDPTKFINENAFYGAHLRLEEDALWAWNPAQWRFSRMKDQFEQHFRYLERTGLDVIYVASGNQTVTDMFAEQWNERVAANPSLKKGNVTVVTKYDLLPEPERSQLQNMTFDQQALVDFVMLSKASAFMGVAHSSYSWNIALRRHEMSKYEKFGNNGSDLLHDEYSIIMGVEADYPYVDPFMTALWP</sequence>
<keyword evidence="4" id="KW-1133">Transmembrane helix</keyword>
<evidence type="ECO:0000256" key="1">
    <source>
        <dbReference type="ARBA" id="ARBA00022679"/>
    </source>
</evidence>
<dbReference type="GO" id="GO:0006004">
    <property type="term" value="P:fucose metabolic process"/>
    <property type="evidence" value="ECO:0007669"/>
    <property type="project" value="UniProtKB-KW"/>
</dbReference>
<dbReference type="Proteomes" id="UP001140453">
    <property type="component" value="Unassembled WGS sequence"/>
</dbReference>
<evidence type="ECO:0008006" key="7">
    <source>
        <dbReference type="Google" id="ProtNLM"/>
    </source>
</evidence>
<dbReference type="Pfam" id="PF10250">
    <property type="entry name" value="O-FucT"/>
    <property type="match status" value="1"/>
</dbReference>
<evidence type="ECO:0000256" key="3">
    <source>
        <dbReference type="ARBA" id="ARBA00023277"/>
    </source>
</evidence>
<keyword evidence="1" id="KW-0808">Transferase</keyword>
<dbReference type="EMBL" id="JAPEVB010000005">
    <property type="protein sequence ID" value="KAJ4387418.1"/>
    <property type="molecule type" value="Genomic_DNA"/>
</dbReference>
<dbReference type="InterPro" id="IPR019378">
    <property type="entry name" value="GDP-Fuc_O-FucTrfase"/>
</dbReference>
<gene>
    <name evidence="5" type="ORF">N0V93_008010</name>
</gene>